<evidence type="ECO:0000313" key="8">
    <source>
        <dbReference type="Proteomes" id="UP001302719"/>
    </source>
</evidence>
<dbReference type="KEGG" id="nall:PP769_06430"/>
<dbReference type="PANTHER" id="PTHR30627">
    <property type="entry name" value="PEPTIDOGLYCAN D,D-TRANSPEPTIDASE"/>
    <property type="match status" value="1"/>
</dbReference>
<keyword evidence="2" id="KW-0121">Carboxypeptidase</keyword>
<feature type="transmembrane region" description="Helical" evidence="4">
    <location>
        <begin position="12"/>
        <end position="36"/>
    </location>
</feature>
<evidence type="ECO:0000259" key="6">
    <source>
        <dbReference type="Pfam" id="PF03717"/>
    </source>
</evidence>
<dbReference type="PROSITE" id="PS51257">
    <property type="entry name" value="PROKAR_LIPOPROTEIN"/>
    <property type="match status" value="1"/>
</dbReference>
<evidence type="ECO:0000256" key="4">
    <source>
        <dbReference type="SAM" id="Phobius"/>
    </source>
</evidence>
<evidence type="ECO:0000256" key="1">
    <source>
        <dbReference type="ARBA" id="ARBA00004370"/>
    </source>
</evidence>
<dbReference type="Gene3D" id="3.30.450.330">
    <property type="match status" value="1"/>
</dbReference>
<dbReference type="SUPFAM" id="SSF56519">
    <property type="entry name" value="Penicillin binding protein dimerisation domain"/>
    <property type="match status" value="1"/>
</dbReference>
<organism evidence="7 8">
    <name type="scientific">Candidatus Nitrospira allomarina</name>
    <dbReference type="NCBI Taxonomy" id="3020900"/>
    <lineage>
        <taxon>Bacteria</taxon>
        <taxon>Pseudomonadati</taxon>
        <taxon>Nitrospirota</taxon>
        <taxon>Nitrospiria</taxon>
        <taxon>Nitrospirales</taxon>
        <taxon>Nitrospiraceae</taxon>
        <taxon>Nitrospira</taxon>
    </lineage>
</organism>
<dbReference type="Proteomes" id="UP001302719">
    <property type="component" value="Chromosome"/>
</dbReference>
<proteinExistence type="predicted"/>
<dbReference type="GO" id="GO:0005886">
    <property type="term" value="C:plasma membrane"/>
    <property type="evidence" value="ECO:0007669"/>
    <property type="project" value="TreeGrafter"/>
</dbReference>
<keyword evidence="4" id="KW-0812">Transmembrane</keyword>
<feature type="domain" description="Penicillin-binding protein dimerisation" evidence="6">
    <location>
        <begin position="59"/>
        <end position="203"/>
    </location>
</feature>
<dbReference type="GO" id="GO:0004180">
    <property type="term" value="F:carboxypeptidase activity"/>
    <property type="evidence" value="ECO:0007669"/>
    <property type="project" value="UniProtKB-KW"/>
</dbReference>
<dbReference type="GO" id="GO:0008658">
    <property type="term" value="F:penicillin binding"/>
    <property type="evidence" value="ECO:0007669"/>
    <property type="project" value="InterPro"/>
</dbReference>
<protein>
    <submittedName>
        <fullName evidence="7">Penicillin-binding protein 2</fullName>
    </submittedName>
</protein>
<comment type="subcellular location">
    <subcellularLocation>
        <location evidence="1">Membrane</location>
    </subcellularLocation>
</comment>
<evidence type="ECO:0000256" key="2">
    <source>
        <dbReference type="ARBA" id="ARBA00022645"/>
    </source>
</evidence>
<evidence type="ECO:0000259" key="5">
    <source>
        <dbReference type="Pfam" id="PF00905"/>
    </source>
</evidence>
<feature type="domain" description="Penicillin-binding protein transpeptidase" evidence="5">
    <location>
        <begin position="248"/>
        <end position="555"/>
    </location>
</feature>
<sequence>MKTPSQDIHPVCRIRSGIVCLGLLCGFVLIGCRLFYLQVLQADVGAHQAQQQHEKTVIVQPDRGVIVDRQGHPLALNVEVSSLYVRPPSLNDPQRVARSLAPVLQMPVKELRDLFTRNQPYVWVKRNIPEPVVKKVEALNISGLGLTKEPHRFYPKGELVSHLVGFAGIDSQGLEGVELQYESYLRGEKNLVKYQRDALGRKLASPPSHDSIPLSTGYHLTLTIDEVVQFIAEAELAQALKQSGAKSGSIVIMDPLTGAILAWALHPTFDPNHLGQFSTQDWRNRLVTDPYEPGSTLKIVVAAAALEEQVMSPDTLIYGGDGKMSVAGTIVHDPAKTSWMTFSEAVAQSSNVGAIKVAMELGQDRVFQYLKAFGFGEKTEIDLPGESSGILREPNKWSGRSLSSIAMGQEIAVTPIQMVTAMSVVANGGWLMTPYVVSSILDSDGQAVLTKDPQPKRRPISLETTDTLTSILELAVEAGTGKRARLAGYRAAGKTGTAQKIDPKTGSYSSSQVIASFVGFAPVERPRLAMLVVIDEPAIGNWGGEIAAPVFRKVAERVLPHLGVLPGKSAVIRTAAANSPISSPQPIVQ</sequence>
<dbReference type="Pfam" id="PF03717">
    <property type="entry name" value="PBP_dimer"/>
    <property type="match status" value="1"/>
</dbReference>
<dbReference type="PANTHER" id="PTHR30627:SF1">
    <property type="entry name" value="PEPTIDOGLYCAN D,D-TRANSPEPTIDASE FTSI"/>
    <property type="match status" value="1"/>
</dbReference>
<keyword evidence="8" id="KW-1185">Reference proteome</keyword>
<keyword evidence="2" id="KW-0645">Protease</keyword>
<evidence type="ECO:0000313" key="7">
    <source>
        <dbReference type="EMBL" id="WNM59396.1"/>
    </source>
</evidence>
<dbReference type="Gene3D" id="3.90.1310.10">
    <property type="entry name" value="Penicillin-binding protein 2a (Domain 2)"/>
    <property type="match status" value="1"/>
</dbReference>
<dbReference type="RefSeq" id="WP_312646137.1">
    <property type="nucleotide sequence ID" value="NZ_CP116967.1"/>
</dbReference>
<dbReference type="EMBL" id="CP116967">
    <property type="protein sequence ID" value="WNM59396.1"/>
    <property type="molecule type" value="Genomic_DNA"/>
</dbReference>
<dbReference type="SUPFAM" id="SSF56601">
    <property type="entry name" value="beta-lactamase/transpeptidase-like"/>
    <property type="match status" value="1"/>
</dbReference>
<dbReference type="InterPro" id="IPR050515">
    <property type="entry name" value="Beta-lactam/transpept"/>
</dbReference>
<dbReference type="AlphaFoldDB" id="A0AA96GKT4"/>
<dbReference type="Pfam" id="PF00905">
    <property type="entry name" value="Transpeptidase"/>
    <property type="match status" value="1"/>
</dbReference>
<keyword evidence="3 4" id="KW-0472">Membrane</keyword>
<name>A0AA96GKT4_9BACT</name>
<accession>A0AA96GKT4</accession>
<dbReference type="InterPro" id="IPR005311">
    <property type="entry name" value="PBP_dimer"/>
</dbReference>
<gene>
    <name evidence="7" type="ORF">PP769_06430</name>
</gene>
<evidence type="ECO:0000256" key="3">
    <source>
        <dbReference type="ARBA" id="ARBA00023136"/>
    </source>
</evidence>
<dbReference type="GO" id="GO:0071555">
    <property type="term" value="P:cell wall organization"/>
    <property type="evidence" value="ECO:0007669"/>
    <property type="project" value="TreeGrafter"/>
</dbReference>
<reference evidence="7 8" key="1">
    <citation type="submission" date="2023-01" db="EMBL/GenBank/DDBJ databases">
        <title>Cultivation and genomic characterization of new, ubiquitous marine nitrite-oxidizing bacteria from the Nitrospirales.</title>
        <authorList>
            <person name="Mueller A.J."/>
            <person name="Daebeler A."/>
            <person name="Herbold C.W."/>
            <person name="Kirkegaard R.H."/>
            <person name="Daims H."/>
        </authorList>
    </citation>
    <scope>NUCLEOTIDE SEQUENCE [LARGE SCALE GENOMIC DNA]</scope>
    <source>
        <strain evidence="7 8">VA</strain>
    </source>
</reference>
<dbReference type="InterPro" id="IPR001460">
    <property type="entry name" value="PCN-bd_Tpept"/>
</dbReference>
<keyword evidence="4" id="KW-1133">Transmembrane helix</keyword>
<dbReference type="Gene3D" id="3.40.710.10">
    <property type="entry name" value="DD-peptidase/beta-lactamase superfamily"/>
    <property type="match status" value="1"/>
</dbReference>
<dbReference type="InterPro" id="IPR036138">
    <property type="entry name" value="PBP_dimer_sf"/>
</dbReference>
<keyword evidence="2" id="KW-0378">Hydrolase</keyword>
<dbReference type="InterPro" id="IPR012338">
    <property type="entry name" value="Beta-lactam/transpept-like"/>
</dbReference>